<sequence>MQQYLDVGKIINTHGVRGEVKVFPLTDDPQRFKKLKWVYIERQSSLDKLNIEGVKFFKNLVIIKFEGIDDANSAETLKNLSLKVDREHAVKLPKDTYFIADIIGCEVFEEDTRLGIVEDVLQTGSNDVYVVKRENKRDILIPALKSVVTEVSIPDRKIKVVLPEGLKEDEV</sequence>
<dbReference type="InterPro" id="IPR056792">
    <property type="entry name" value="PRC_RimM"/>
</dbReference>
<dbReference type="GO" id="GO:0005737">
    <property type="term" value="C:cytoplasm"/>
    <property type="evidence" value="ECO:0007669"/>
    <property type="project" value="UniProtKB-SubCell"/>
</dbReference>
<evidence type="ECO:0000313" key="9">
    <source>
        <dbReference type="Proteomes" id="UP000236151"/>
    </source>
</evidence>
<dbReference type="GO" id="GO:0043022">
    <property type="term" value="F:ribosome binding"/>
    <property type="evidence" value="ECO:0007669"/>
    <property type="project" value="InterPro"/>
</dbReference>
<dbReference type="EMBL" id="NIOJ01000016">
    <property type="protein sequence ID" value="PNT99748.1"/>
    <property type="molecule type" value="Genomic_DNA"/>
</dbReference>
<evidence type="ECO:0000256" key="5">
    <source>
        <dbReference type="HAMAP-Rule" id="MF_00014"/>
    </source>
</evidence>
<dbReference type="PANTHER" id="PTHR33692:SF1">
    <property type="entry name" value="RIBOSOME MATURATION FACTOR RIMM"/>
    <property type="match status" value="1"/>
</dbReference>
<dbReference type="RefSeq" id="WP_103081181.1">
    <property type="nucleotide sequence ID" value="NZ_CP021850.1"/>
</dbReference>
<dbReference type="GO" id="GO:0042274">
    <property type="term" value="P:ribosomal small subunit biogenesis"/>
    <property type="evidence" value="ECO:0007669"/>
    <property type="project" value="UniProtKB-UniRule"/>
</dbReference>
<comment type="domain">
    <text evidence="5">The PRC barrel domain binds ribosomal protein uS19.</text>
</comment>
<dbReference type="AlphaFoldDB" id="A0A2K2FG61"/>
<dbReference type="InterPro" id="IPR002676">
    <property type="entry name" value="RimM_N"/>
</dbReference>
<dbReference type="InterPro" id="IPR011961">
    <property type="entry name" value="RimM"/>
</dbReference>
<gene>
    <name evidence="5" type="primary">rimM</name>
    <name evidence="8" type="ORF">CDQ84_07845</name>
</gene>
<dbReference type="InterPro" id="IPR011033">
    <property type="entry name" value="PRC_barrel-like_sf"/>
</dbReference>
<proteinExistence type="inferred from homology"/>
<evidence type="ECO:0000259" key="7">
    <source>
        <dbReference type="Pfam" id="PF24986"/>
    </source>
</evidence>
<evidence type="ECO:0000313" key="8">
    <source>
        <dbReference type="EMBL" id="PNT99748.1"/>
    </source>
</evidence>
<dbReference type="InterPro" id="IPR036976">
    <property type="entry name" value="RimM_N_sf"/>
</dbReference>
<dbReference type="Pfam" id="PF24986">
    <property type="entry name" value="PRC_RimM"/>
    <property type="match status" value="1"/>
</dbReference>
<dbReference type="HAMAP" id="MF_00014">
    <property type="entry name" value="Ribosome_mat_RimM"/>
    <property type="match status" value="1"/>
</dbReference>
<evidence type="ECO:0000256" key="2">
    <source>
        <dbReference type="ARBA" id="ARBA00022517"/>
    </source>
</evidence>
<name>A0A2K2FG61_9CLOT</name>
<keyword evidence="4 5" id="KW-0143">Chaperone</keyword>
<protein>
    <recommendedName>
        <fullName evidence="5">Ribosome maturation factor RimM</fullName>
    </recommendedName>
</protein>
<dbReference type="Proteomes" id="UP000236151">
    <property type="component" value="Unassembled WGS sequence"/>
</dbReference>
<dbReference type="Gene3D" id="2.40.30.60">
    <property type="entry name" value="RimM"/>
    <property type="match status" value="1"/>
</dbReference>
<dbReference type="GO" id="GO:0005840">
    <property type="term" value="C:ribosome"/>
    <property type="evidence" value="ECO:0007669"/>
    <property type="project" value="InterPro"/>
</dbReference>
<evidence type="ECO:0000256" key="3">
    <source>
        <dbReference type="ARBA" id="ARBA00022552"/>
    </source>
</evidence>
<evidence type="ECO:0000256" key="4">
    <source>
        <dbReference type="ARBA" id="ARBA00023186"/>
    </source>
</evidence>
<comment type="function">
    <text evidence="5">An accessory protein needed during the final step in the assembly of 30S ribosomal subunit, possibly for assembly of the head region. Essential for efficient processing of 16S rRNA. May be needed both before and after RbfA during the maturation of 16S rRNA. It has affinity for free ribosomal 30S subunits but not for 70S ribosomes.</text>
</comment>
<accession>A0A2K2FG61</accession>
<evidence type="ECO:0000256" key="1">
    <source>
        <dbReference type="ARBA" id="ARBA00022490"/>
    </source>
</evidence>
<dbReference type="SUPFAM" id="SSF50447">
    <property type="entry name" value="Translation proteins"/>
    <property type="match status" value="1"/>
</dbReference>
<keyword evidence="2 5" id="KW-0690">Ribosome biogenesis</keyword>
<keyword evidence="3 5" id="KW-0698">rRNA processing</keyword>
<dbReference type="GO" id="GO:0006364">
    <property type="term" value="P:rRNA processing"/>
    <property type="evidence" value="ECO:0007669"/>
    <property type="project" value="UniProtKB-UniRule"/>
</dbReference>
<evidence type="ECO:0000259" key="6">
    <source>
        <dbReference type="Pfam" id="PF01782"/>
    </source>
</evidence>
<dbReference type="SUPFAM" id="SSF50346">
    <property type="entry name" value="PRC-barrel domain"/>
    <property type="match status" value="1"/>
</dbReference>
<feature type="domain" description="Ribosome maturation factor RimM PRC barrel" evidence="7">
    <location>
        <begin position="101"/>
        <end position="166"/>
    </location>
</feature>
<dbReference type="InterPro" id="IPR009000">
    <property type="entry name" value="Transl_B-barrel_sf"/>
</dbReference>
<keyword evidence="1 5" id="KW-0963">Cytoplasm</keyword>
<dbReference type="KEGG" id="cthd:CDO33_08510"/>
<feature type="domain" description="RimM N-terminal" evidence="6">
    <location>
        <begin position="7"/>
        <end position="87"/>
    </location>
</feature>
<dbReference type="Gene3D" id="2.30.30.240">
    <property type="entry name" value="PRC-barrel domain"/>
    <property type="match status" value="1"/>
</dbReference>
<comment type="caution">
    <text evidence="8">The sequence shown here is derived from an EMBL/GenBank/DDBJ whole genome shotgun (WGS) entry which is preliminary data.</text>
</comment>
<reference evidence="8 9" key="1">
    <citation type="submission" date="2017-06" db="EMBL/GenBank/DDBJ databases">
        <title>Investigating the central metabolism of Clostridium thermosuccinogenes.</title>
        <authorList>
            <person name="Koendjbiharie J.G."/>
            <person name="van Kranenburg R."/>
        </authorList>
    </citation>
    <scope>NUCLEOTIDE SEQUENCE [LARGE SCALE GENOMIC DNA]</scope>
    <source>
        <strain evidence="8 9">DSM 5806</strain>
    </source>
</reference>
<dbReference type="PANTHER" id="PTHR33692">
    <property type="entry name" value="RIBOSOME MATURATION FACTOR RIMM"/>
    <property type="match status" value="1"/>
</dbReference>
<dbReference type="Pfam" id="PF01782">
    <property type="entry name" value="RimM"/>
    <property type="match status" value="1"/>
</dbReference>
<comment type="similarity">
    <text evidence="5">Belongs to the RimM family.</text>
</comment>
<dbReference type="OrthoDB" id="9810331at2"/>
<organism evidence="8 9">
    <name type="scientific">Clostridium thermosuccinogenes</name>
    <dbReference type="NCBI Taxonomy" id="84032"/>
    <lineage>
        <taxon>Bacteria</taxon>
        <taxon>Bacillati</taxon>
        <taxon>Bacillota</taxon>
        <taxon>Clostridia</taxon>
        <taxon>Eubacteriales</taxon>
        <taxon>Clostridiaceae</taxon>
        <taxon>Clostridium</taxon>
    </lineage>
</organism>
<comment type="subunit">
    <text evidence="5">Binds ribosomal protein uS19.</text>
</comment>
<comment type="subcellular location">
    <subcellularLocation>
        <location evidence="5">Cytoplasm</location>
    </subcellularLocation>
</comment>
<dbReference type="NCBIfam" id="TIGR02273">
    <property type="entry name" value="16S_RimM"/>
    <property type="match status" value="1"/>
</dbReference>
<keyword evidence="9" id="KW-1185">Reference proteome</keyword>